<dbReference type="AlphaFoldDB" id="F4S1E0"/>
<dbReference type="RefSeq" id="XP_007415137.1">
    <property type="nucleotide sequence ID" value="XM_007415075.1"/>
</dbReference>
<reference evidence="3" key="1">
    <citation type="journal article" date="2011" name="Proc. Natl. Acad. Sci. U.S.A.">
        <title>Obligate biotrophy features unraveled by the genomic analysis of rust fungi.</title>
        <authorList>
            <person name="Duplessis S."/>
            <person name="Cuomo C.A."/>
            <person name="Lin Y.-C."/>
            <person name="Aerts A."/>
            <person name="Tisserant E."/>
            <person name="Veneault-Fourrey C."/>
            <person name="Joly D.L."/>
            <person name="Hacquard S."/>
            <person name="Amselem J."/>
            <person name="Cantarel B.L."/>
            <person name="Chiu R."/>
            <person name="Coutinho P.M."/>
            <person name="Feau N."/>
            <person name="Field M."/>
            <person name="Frey P."/>
            <person name="Gelhaye E."/>
            <person name="Goldberg J."/>
            <person name="Grabherr M.G."/>
            <person name="Kodira C.D."/>
            <person name="Kohler A."/>
            <person name="Kuees U."/>
            <person name="Lindquist E.A."/>
            <person name="Lucas S.M."/>
            <person name="Mago R."/>
            <person name="Mauceli E."/>
            <person name="Morin E."/>
            <person name="Murat C."/>
            <person name="Pangilinan J.L."/>
            <person name="Park R."/>
            <person name="Pearson M."/>
            <person name="Quesneville H."/>
            <person name="Rouhier N."/>
            <person name="Sakthikumar S."/>
            <person name="Salamov A.A."/>
            <person name="Schmutz J."/>
            <person name="Selles B."/>
            <person name="Shapiro H."/>
            <person name="Tanguay P."/>
            <person name="Tuskan G.A."/>
            <person name="Henrissat B."/>
            <person name="Van de Peer Y."/>
            <person name="Rouze P."/>
            <person name="Ellis J.G."/>
            <person name="Dodds P.N."/>
            <person name="Schein J.E."/>
            <person name="Zhong S."/>
            <person name="Hamelin R.C."/>
            <person name="Grigoriev I.V."/>
            <person name="Szabo L.J."/>
            <person name="Martin F."/>
        </authorList>
    </citation>
    <scope>NUCLEOTIDE SEQUENCE [LARGE SCALE GENOMIC DNA]</scope>
    <source>
        <strain evidence="3">98AG31 / pathotype 3-4-7</strain>
    </source>
</reference>
<dbReference type="KEGG" id="mlr:MELLADRAFT_53573"/>
<sequence>MSKTMSKNMSNAPTKKSHSFMVSSVFKVSEMLAPTDNRNYMYQGTTVAITCSRWDGDNEREYDGALIAYCSSMEVPMNNHCYALKAKMLPSLDSADYKLYFEADHKILVGTSDTFAGELHNNTAASGFGIVSSRRELPEPDTDDTTLAFVMSHVDYNPQLHDNIKFKVEYQIRPTVKMKASQGLIQDGKETLVHGFIVDWDNENSCWILIPFEEHVTALNVASGHKTLSKKRQTTGTKVTPTRRICPAKHVSTSSPTTSSTPSNTPATGGKGKKRPPPPAEDGYFDNDGNIVMSPPEVPEPGPSTPKCAPAGRQAKKTKGN</sequence>
<dbReference type="VEuPathDB" id="FungiDB:MELLADRAFT_53573"/>
<feature type="compositionally biased region" description="Low complexity" evidence="1">
    <location>
        <begin position="252"/>
        <end position="268"/>
    </location>
</feature>
<dbReference type="Proteomes" id="UP000001072">
    <property type="component" value="Unassembled WGS sequence"/>
</dbReference>
<evidence type="ECO:0000313" key="3">
    <source>
        <dbReference type="Proteomes" id="UP000001072"/>
    </source>
</evidence>
<dbReference type="OrthoDB" id="2506484at2759"/>
<gene>
    <name evidence="2" type="ORF">MELLADRAFT_53573</name>
</gene>
<dbReference type="EMBL" id="GL883137">
    <property type="protein sequence ID" value="EGG01546.1"/>
    <property type="molecule type" value="Genomic_DNA"/>
</dbReference>
<evidence type="ECO:0000313" key="2">
    <source>
        <dbReference type="EMBL" id="EGG01546.1"/>
    </source>
</evidence>
<keyword evidence="3" id="KW-1185">Reference proteome</keyword>
<organism evidence="3">
    <name type="scientific">Melampsora larici-populina (strain 98AG31 / pathotype 3-4-7)</name>
    <name type="common">Poplar leaf rust fungus</name>
    <dbReference type="NCBI Taxonomy" id="747676"/>
    <lineage>
        <taxon>Eukaryota</taxon>
        <taxon>Fungi</taxon>
        <taxon>Dikarya</taxon>
        <taxon>Basidiomycota</taxon>
        <taxon>Pucciniomycotina</taxon>
        <taxon>Pucciniomycetes</taxon>
        <taxon>Pucciniales</taxon>
        <taxon>Melampsoraceae</taxon>
        <taxon>Melampsora</taxon>
    </lineage>
</organism>
<dbReference type="HOGENOM" id="CLU_059215_0_0_1"/>
<feature type="region of interest" description="Disordered" evidence="1">
    <location>
        <begin position="223"/>
        <end position="321"/>
    </location>
</feature>
<name>F4S1E0_MELLP</name>
<dbReference type="InParanoid" id="F4S1E0"/>
<protein>
    <submittedName>
        <fullName evidence="2">Uncharacterized protein</fullName>
    </submittedName>
</protein>
<dbReference type="GeneID" id="18928869"/>
<proteinExistence type="predicted"/>
<evidence type="ECO:0000256" key="1">
    <source>
        <dbReference type="SAM" id="MobiDB-lite"/>
    </source>
</evidence>
<accession>F4S1E0</accession>